<dbReference type="Proteomes" id="UP000077755">
    <property type="component" value="Chromosome 3"/>
</dbReference>
<dbReference type="EMBL" id="CP093345">
    <property type="protein sequence ID" value="WOG90952.1"/>
    <property type="molecule type" value="Genomic_DNA"/>
</dbReference>
<evidence type="ECO:0000313" key="6">
    <source>
        <dbReference type="EMBL" id="WOG90952.1"/>
    </source>
</evidence>
<keyword evidence="4" id="KW-0052">Apoplast</keyword>
<comment type="subunit">
    <text evidence="2 4">Homodimer.</text>
</comment>
<evidence type="ECO:0000256" key="1">
    <source>
        <dbReference type="ARBA" id="ARBA00010746"/>
    </source>
</evidence>
<feature type="signal peptide" evidence="4">
    <location>
        <begin position="1"/>
        <end position="23"/>
    </location>
</feature>
<keyword evidence="4" id="KW-0732">Signal</keyword>
<dbReference type="OrthoDB" id="1864232at2759"/>
<dbReference type="Gene3D" id="2.40.480.10">
    <property type="entry name" value="Allene oxide cyclase-like"/>
    <property type="match status" value="1"/>
</dbReference>
<keyword evidence="3 4" id="KW-0964">Secreted</keyword>
<organism evidence="5">
    <name type="scientific">Daucus carota subsp. sativus</name>
    <name type="common">Carrot</name>
    <dbReference type="NCBI Taxonomy" id="79200"/>
    <lineage>
        <taxon>Eukaryota</taxon>
        <taxon>Viridiplantae</taxon>
        <taxon>Streptophyta</taxon>
        <taxon>Embryophyta</taxon>
        <taxon>Tracheophyta</taxon>
        <taxon>Spermatophyta</taxon>
        <taxon>Magnoliopsida</taxon>
        <taxon>eudicotyledons</taxon>
        <taxon>Gunneridae</taxon>
        <taxon>Pentapetalae</taxon>
        <taxon>asterids</taxon>
        <taxon>campanulids</taxon>
        <taxon>Apiales</taxon>
        <taxon>Apiaceae</taxon>
        <taxon>Apioideae</taxon>
        <taxon>Scandiceae</taxon>
        <taxon>Daucinae</taxon>
        <taxon>Daucus</taxon>
        <taxon>Daucus sect. Daucus</taxon>
    </lineage>
</organism>
<gene>
    <name evidence="5" type="ORF">DCAR_009011</name>
    <name evidence="6" type="ORF">DCAR_0310199</name>
</gene>
<dbReference type="Gramene" id="KZN00257">
    <property type="protein sequence ID" value="KZN00257"/>
    <property type="gene ID" value="DCAR_009011"/>
</dbReference>
<dbReference type="EMBL" id="LNRQ01000003">
    <property type="protein sequence ID" value="KZN00257.1"/>
    <property type="molecule type" value="Genomic_DNA"/>
</dbReference>
<reference evidence="6" key="2">
    <citation type="submission" date="2022-03" db="EMBL/GenBank/DDBJ databases">
        <title>Draft title - Genomic analysis of global carrot germplasm unveils the trajectory of domestication and the origin of high carotenoid orange carrot.</title>
        <authorList>
            <person name="Iorizzo M."/>
            <person name="Ellison S."/>
            <person name="Senalik D."/>
            <person name="Macko-Podgorni A."/>
            <person name="Grzebelus D."/>
            <person name="Bostan H."/>
            <person name="Rolling W."/>
            <person name="Curaba J."/>
            <person name="Simon P."/>
        </authorList>
    </citation>
    <scope>NUCLEOTIDE SEQUENCE</scope>
    <source>
        <tissue evidence="6">Leaf</tissue>
    </source>
</reference>
<dbReference type="Pfam" id="PF03018">
    <property type="entry name" value="Dirigent"/>
    <property type="match status" value="1"/>
</dbReference>
<dbReference type="InterPro" id="IPR044859">
    <property type="entry name" value="Allene_oxi_cyc_Dirigent"/>
</dbReference>
<dbReference type="GO" id="GO:0048046">
    <property type="term" value="C:apoplast"/>
    <property type="evidence" value="ECO:0007669"/>
    <property type="project" value="UniProtKB-SubCell"/>
</dbReference>
<dbReference type="STRING" id="79200.A0A165ZNW5"/>
<evidence type="ECO:0000256" key="4">
    <source>
        <dbReference type="RuleBase" id="RU363099"/>
    </source>
</evidence>
<comment type="function">
    <text evidence="4">Dirigent proteins impart stereoselectivity on the phenoxy radical-coupling reaction, yielding optically active lignans from two molecules of coniferyl alcohol in the biosynthesis of lignans, flavonolignans, and alkaloids and thus plays a central role in plant secondary metabolism.</text>
</comment>
<evidence type="ECO:0000313" key="7">
    <source>
        <dbReference type="Proteomes" id="UP000077755"/>
    </source>
</evidence>
<feature type="chain" id="PRO_5008191775" description="Dirigent protein" evidence="4">
    <location>
        <begin position="24"/>
        <end position="191"/>
    </location>
</feature>
<dbReference type="OMA" id="RGNFRMA"/>
<evidence type="ECO:0000313" key="5">
    <source>
        <dbReference type="EMBL" id="KZN00257.1"/>
    </source>
</evidence>
<evidence type="ECO:0000256" key="2">
    <source>
        <dbReference type="ARBA" id="ARBA00011738"/>
    </source>
</evidence>
<name>A0A165ZNW5_DAUCS</name>
<dbReference type="PANTHER" id="PTHR21495">
    <property type="entry name" value="NUCLEOPORIN-RELATED"/>
    <property type="match status" value="1"/>
</dbReference>
<sequence length="191" mass="20737">MASLAMVLTLVLIAATAMPPAFSGTSTGEPAEVETWFKRLGTKQEKVTKMHYFFHDLNRVTSEVVANANTTATSPTLFGMVKVCDNPVTAGPEFNSKQVGSLQGTYSYTSVRDIVNFICDFTLIFTDVRYNGSTISIFGSNPPSLQHREMAVVGGTGVFRMARGVAVLSAYYFDVAKGNATVELNIVVQHY</sequence>
<proteinExistence type="inferred from homology"/>
<accession>A0A165ZNW5</accession>
<dbReference type="InterPro" id="IPR004265">
    <property type="entry name" value="Dirigent"/>
</dbReference>
<dbReference type="AlphaFoldDB" id="A0A165ZNW5"/>
<keyword evidence="7" id="KW-1185">Reference proteome</keyword>
<evidence type="ECO:0000256" key="3">
    <source>
        <dbReference type="ARBA" id="ARBA00022525"/>
    </source>
</evidence>
<comment type="subcellular location">
    <subcellularLocation>
        <location evidence="4">Secreted</location>
        <location evidence="4">Extracellular space</location>
        <location evidence="4">Apoplast</location>
    </subcellularLocation>
</comment>
<comment type="similarity">
    <text evidence="1 4">Belongs to the plant dirigent protein family.</text>
</comment>
<reference evidence="5" key="1">
    <citation type="journal article" date="2016" name="Nat. Genet.">
        <title>A high-quality carrot genome assembly provides new insights into carotenoid accumulation and asterid genome evolution.</title>
        <authorList>
            <person name="Iorizzo M."/>
            <person name="Ellison S."/>
            <person name="Senalik D."/>
            <person name="Zeng P."/>
            <person name="Satapoomin P."/>
            <person name="Huang J."/>
            <person name="Bowman M."/>
            <person name="Iovene M."/>
            <person name="Sanseverino W."/>
            <person name="Cavagnaro P."/>
            <person name="Yildiz M."/>
            <person name="Macko-Podgorni A."/>
            <person name="Moranska E."/>
            <person name="Grzebelus E."/>
            <person name="Grzebelus D."/>
            <person name="Ashrafi H."/>
            <person name="Zheng Z."/>
            <person name="Cheng S."/>
            <person name="Spooner D."/>
            <person name="Van Deynze A."/>
            <person name="Simon P."/>
        </authorList>
    </citation>
    <scope>NUCLEOTIDE SEQUENCE [LARGE SCALE GENOMIC DNA]</scope>
    <source>
        <tissue evidence="5">Leaf</tissue>
    </source>
</reference>
<dbReference type="GO" id="GO:0009699">
    <property type="term" value="P:phenylpropanoid biosynthetic process"/>
    <property type="evidence" value="ECO:0007669"/>
    <property type="project" value="UniProtKB-ARBA"/>
</dbReference>
<protein>
    <recommendedName>
        <fullName evidence="4">Dirigent protein</fullName>
    </recommendedName>
</protein>